<evidence type="ECO:0000313" key="3">
    <source>
        <dbReference type="Proteomes" id="UP000008672"/>
    </source>
</evidence>
<accession>H3ABU8</accession>
<organism evidence="2 3">
    <name type="scientific">Latimeria chalumnae</name>
    <name type="common">Coelacanth</name>
    <dbReference type="NCBI Taxonomy" id="7897"/>
    <lineage>
        <taxon>Eukaryota</taxon>
        <taxon>Metazoa</taxon>
        <taxon>Chordata</taxon>
        <taxon>Craniata</taxon>
        <taxon>Vertebrata</taxon>
        <taxon>Euteleostomi</taxon>
        <taxon>Coelacanthiformes</taxon>
        <taxon>Coelacanthidae</taxon>
        <taxon>Latimeria</taxon>
    </lineage>
</organism>
<dbReference type="Proteomes" id="UP000008672">
    <property type="component" value="Unassembled WGS sequence"/>
</dbReference>
<dbReference type="Ensembl" id="ENSLACT00000007178.1">
    <property type="protein sequence ID" value="ENSLACP00000007119.1"/>
    <property type="gene ID" value="ENSLACG00000006315.1"/>
</dbReference>
<dbReference type="InParanoid" id="H3ABU8"/>
<dbReference type="eggNOG" id="KOG1721">
    <property type="taxonomic scope" value="Eukaryota"/>
</dbReference>
<dbReference type="EMBL" id="AFYH01224387">
    <property type="status" value="NOT_ANNOTATED_CDS"/>
    <property type="molecule type" value="Genomic_DNA"/>
</dbReference>
<dbReference type="GeneTree" id="ENSGT00940000156977"/>
<dbReference type="Bgee" id="ENSLACG00000006315">
    <property type="expression patterns" value="Expressed in post-anal tail muscle and 1 other cell type or tissue"/>
</dbReference>
<keyword evidence="3" id="KW-1185">Reference proteome</keyword>
<reference evidence="3" key="1">
    <citation type="submission" date="2011-08" db="EMBL/GenBank/DDBJ databases">
        <title>The draft genome of Latimeria chalumnae.</title>
        <authorList>
            <person name="Di Palma F."/>
            <person name="Alfoldi J."/>
            <person name="Johnson J."/>
            <person name="Berlin A."/>
            <person name="Gnerre S."/>
            <person name="Jaffe D."/>
            <person name="MacCallum I."/>
            <person name="Young S."/>
            <person name="Walker B.J."/>
            <person name="Lander E."/>
            <person name="Lindblad-Toh K."/>
        </authorList>
    </citation>
    <scope>NUCLEOTIDE SEQUENCE [LARGE SCALE GENOMIC DNA]</scope>
    <source>
        <strain evidence="3">Wild caught</strain>
    </source>
</reference>
<evidence type="ECO:0008006" key="4">
    <source>
        <dbReference type="Google" id="ProtNLM"/>
    </source>
</evidence>
<reference evidence="2" key="3">
    <citation type="submission" date="2025-09" db="UniProtKB">
        <authorList>
            <consortium name="Ensembl"/>
        </authorList>
    </citation>
    <scope>IDENTIFICATION</scope>
</reference>
<evidence type="ECO:0000313" key="2">
    <source>
        <dbReference type="Ensembl" id="ENSLACP00000007119.1"/>
    </source>
</evidence>
<feature type="region of interest" description="Disordered" evidence="1">
    <location>
        <begin position="1"/>
        <end position="36"/>
    </location>
</feature>
<dbReference type="AlphaFoldDB" id="H3ABU8"/>
<dbReference type="STRING" id="7897.ENSLACP00000007119"/>
<dbReference type="HOGENOM" id="CLU_035818_0_0_1"/>
<protein>
    <recommendedName>
        <fullName evidence="4">Kruppel like factor 15</fullName>
    </recommendedName>
</protein>
<reference evidence="2" key="2">
    <citation type="submission" date="2025-08" db="UniProtKB">
        <authorList>
            <consortium name="Ensembl"/>
        </authorList>
    </citation>
    <scope>IDENTIFICATION</scope>
</reference>
<feature type="compositionally biased region" description="Low complexity" evidence="1">
    <location>
        <begin position="7"/>
        <end position="30"/>
    </location>
</feature>
<name>H3ABU8_LATCH</name>
<proteinExistence type="predicted"/>
<evidence type="ECO:0000256" key="1">
    <source>
        <dbReference type="SAM" id="MobiDB-lite"/>
    </source>
</evidence>
<sequence>MEENESDASSPRSCSSPDSQDSGSLSSSPPQEMGFLLSSLGKEQGMLQQTIYEAHLKLPDFGSTLSSDFIPTLEEIEEFLKENMDTIKEGLTENQPIGAKLEFKSEVNLVDSSSKPSGQPALSTVASKGHSPVQEEAANISGVMTTVGSIPVILQFQPIQLASGSQASQTGVGNLKIAHLIIDVQGQNFTILPQIIQNPVINVDPKYVKIAPLPIAVTPGSIAHGLGVMSSQKLPKTSPSIIRVHKCTHPGCDKMYTKSSQITAGLKRYKG</sequence>